<sequence length="491" mass="54120">MSDIDKSAPATEQSENTTAETPVSENTNEAAQTPTPSPEAPKETAPEEVATPATAVTSPALQPGIEGMPTTLSTGDAASFGRVDEDGTVYVRTPEGERPVGSYPGATAEEAIAYFARKFDEVAAVADLLYQRVTQTDLAAKEAQEGLNHLRQAVKDLHAVGDLVALDNRIETIATAIEARKTVENEQRAIARAEAIARREEIVTEAEKIAAQPENKIQWKQSSARMRELLDEWKTAQRQGTRIDRETEQGLWQRLSSSRNSFDKMRRVHFAQLGQEQAAAKARKEELVTEAEKLKDSTDWGATAGAYKRLMDRWRQAGRASRSDDDALWKRFKAAQDAFFDAKDAVSAAEEEQFKANLVVKEQLLEEANKLLPVKNVEKAKAALRVLQDKWDAAGKVPRADIDRMEKGMRRVEQAIREAGDKKWASSNPEVVARAASLAAQAEEQLAKYRKALARAEESGDAAKIAKAREALEAREQWLKQAQAGLAEFGR</sequence>
<name>A0A239VKE6_9MICO</name>
<dbReference type="EMBL" id="LT906453">
    <property type="protein sequence ID" value="SNV22791.1"/>
    <property type="molecule type" value="Genomic_DNA"/>
</dbReference>
<keyword evidence="1" id="KW-0175">Coiled coil</keyword>
<dbReference type="Pfam" id="PF03993">
    <property type="entry name" value="DUF349"/>
    <property type="match status" value="3"/>
</dbReference>
<keyword evidence="4" id="KW-1185">Reference proteome</keyword>
<evidence type="ECO:0000256" key="2">
    <source>
        <dbReference type="SAM" id="MobiDB-lite"/>
    </source>
</evidence>
<accession>A0A239VKE6</accession>
<protein>
    <submittedName>
        <fullName evidence="3">Domain of Uncharacterized Function (DUF349)</fullName>
    </submittedName>
</protein>
<dbReference type="InterPro" id="IPR007139">
    <property type="entry name" value="DUF349"/>
</dbReference>
<feature type="compositionally biased region" description="Polar residues" evidence="2">
    <location>
        <begin position="10"/>
        <end position="32"/>
    </location>
</feature>
<evidence type="ECO:0000313" key="3">
    <source>
        <dbReference type="EMBL" id="SNV22791.1"/>
    </source>
</evidence>
<feature type="region of interest" description="Disordered" evidence="2">
    <location>
        <begin position="1"/>
        <end position="80"/>
    </location>
</feature>
<gene>
    <name evidence="3" type="ORF">SAMEA4475696_01652</name>
</gene>
<dbReference type="KEGG" id="dco:SAMEA4475696_1652"/>
<reference evidence="3 4" key="1">
    <citation type="submission" date="2017-06" db="EMBL/GenBank/DDBJ databases">
        <authorList>
            <consortium name="Pathogen Informatics"/>
        </authorList>
    </citation>
    <scope>NUCLEOTIDE SEQUENCE [LARGE SCALE GENOMIC DNA]</scope>
    <source>
        <strain evidence="3 4">NCTC13039</strain>
    </source>
</reference>
<evidence type="ECO:0000256" key="1">
    <source>
        <dbReference type="SAM" id="Coils"/>
    </source>
</evidence>
<dbReference type="AlphaFoldDB" id="A0A239VKE6"/>
<dbReference type="STRING" id="1121387.GCA_000429885_00021"/>
<feature type="coiled-coil region" evidence="1">
    <location>
        <begin position="402"/>
        <end position="459"/>
    </location>
</feature>
<feature type="compositionally biased region" description="Low complexity" evidence="2">
    <location>
        <begin position="47"/>
        <end position="60"/>
    </location>
</feature>
<proteinExistence type="predicted"/>
<organism evidence="3 4">
    <name type="scientific">Dermatophilus congolensis</name>
    <dbReference type="NCBI Taxonomy" id="1863"/>
    <lineage>
        <taxon>Bacteria</taxon>
        <taxon>Bacillati</taxon>
        <taxon>Actinomycetota</taxon>
        <taxon>Actinomycetes</taxon>
        <taxon>Micrococcales</taxon>
        <taxon>Dermatophilaceae</taxon>
        <taxon>Dermatophilus</taxon>
    </lineage>
</organism>
<evidence type="ECO:0000313" key="4">
    <source>
        <dbReference type="Proteomes" id="UP000242637"/>
    </source>
</evidence>
<dbReference type="Proteomes" id="UP000242637">
    <property type="component" value="Chromosome 1"/>
</dbReference>